<feature type="transmembrane region" description="Helical" evidence="2">
    <location>
        <begin position="129"/>
        <end position="146"/>
    </location>
</feature>
<evidence type="ECO:0000256" key="1">
    <source>
        <dbReference type="SAM" id="MobiDB-lite"/>
    </source>
</evidence>
<feature type="compositionally biased region" description="Basic and acidic residues" evidence="1">
    <location>
        <begin position="1"/>
        <end position="13"/>
    </location>
</feature>
<keyword evidence="2" id="KW-1133">Transmembrane helix</keyword>
<gene>
    <name evidence="4" type="ORF">OB919_18355</name>
</gene>
<feature type="domain" description="DUF7978" evidence="3">
    <location>
        <begin position="32"/>
        <end position="220"/>
    </location>
</feature>
<dbReference type="Proteomes" id="UP001321047">
    <property type="component" value="Unassembled WGS sequence"/>
</dbReference>
<feature type="compositionally biased region" description="Polar residues" evidence="1">
    <location>
        <begin position="14"/>
        <end position="29"/>
    </location>
</feature>
<comment type="caution">
    <text evidence="4">The sequence shown here is derived from an EMBL/GenBank/DDBJ whole genome shotgun (WGS) entry which is preliminary data.</text>
</comment>
<keyword evidence="5" id="KW-1185">Reference proteome</keyword>
<keyword evidence="2" id="KW-0812">Transmembrane</keyword>
<protein>
    <recommendedName>
        <fullName evidence="3">DUF7978 domain-containing protein</fullName>
    </recommendedName>
</protein>
<feature type="region of interest" description="Disordered" evidence="1">
    <location>
        <begin position="1"/>
        <end position="30"/>
    </location>
</feature>
<name>A0AAP2ZBB1_9EURY</name>
<dbReference type="Pfam" id="PF25933">
    <property type="entry name" value="DUF7978"/>
    <property type="match status" value="1"/>
</dbReference>
<organism evidence="4 5">
    <name type="scientific">Natronosalvus hydrolyticus</name>
    <dbReference type="NCBI Taxonomy" id="2979988"/>
    <lineage>
        <taxon>Archaea</taxon>
        <taxon>Methanobacteriati</taxon>
        <taxon>Methanobacteriota</taxon>
        <taxon>Stenosarchaea group</taxon>
        <taxon>Halobacteria</taxon>
        <taxon>Halobacteriales</taxon>
        <taxon>Natrialbaceae</taxon>
        <taxon>Natronosalvus</taxon>
    </lineage>
</organism>
<feature type="transmembrane region" description="Helical" evidence="2">
    <location>
        <begin position="42"/>
        <end position="64"/>
    </location>
</feature>
<evidence type="ECO:0000256" key="2">
    <source>
        <dbReference type="SAM" id="Phobius"/>
    </source>
</evidence>
<feature type="transmembrane region" description="Helical" evidence="2">
    <location>
        <begin position="200"/>
        <end position="222"/>
    </location>
</feature>
<dbReference type="EMBL" id="JAOPJZ010000025">
    <property type="protein sequence ID" value="MCU4753918.1"/>
    <property type="molecule type" value="Genomic_DNA"/>
</dbReference>
<feature type="transmembrane region" description="Helical" evidence="2">
    <location>
        <begin position="158"/>
        <end position="180"/>
    </location>
</feature>
<accession>A0AAP2ZBB1</accession>
<keyword evidence="2" id="KW-0472">Membrane</keyword>
<dbReference type="InterPro" id="IPR058284">
    <property type="entry name" value="DUF7978"/>
</dbReference>
<sequence length="223" mass="23744">MGARDGDSWEKGDSQTNGGNQPVPDSNASKYGERAENRYQGLLEATLAGALAWVLGVFITFVTARSTIRNDLRTEIIESVTGDSLTTELVIWTYFNAHTVPTAFPQEGVFRLAQANQNVVLEGTDWEPMLLIVPPIVLALAGFVVARREARRVDAATLGDLIATGGVVTVGYLVVTITAMTVGTVTVGDAIVRPDPTEAVVRAGLVYPLLFGGIGGALTWLLE</sequence>
<evidence type="ECO:0000259" key="3">
    <source>
        <dbReference type="Pfam" id="PF25933"/>
    </source>
</evidence>
<evidence type="ECO:0000313" key="5">
    <source>
        <dbReference type="Proteomes" id="UP001321047"/>
    </source>
</evidence>
<dbReference type="AlphaFoldDB" id="A0AAP2ZBB1"/>
<proteinExistence type="predicted"/>
<evidence type="ECO:0000313" key="4">
    <source>
        <dbReference type="EMBL" id="MCU4753918.1"/>
    </source>
</evidence>
<dbReference type="RefSeq" id="WP_342810224.1">
    <property type="nucleotide sequence ID" value="NZ_JAOPJZ010000025.1"/>
</dbReference>
<reference evidence="4 5" key="1">
    <citation type="submission" date="2022-09" db="EMBL/GenBank/DDBJ databases">
        <title>Enrichment on poylsaccharides allowed isolation of novel metabolic and taxonomic groups of Haloarchaea.</title>
        <authorList>
            <person name="Sorokin D.Y."/>
            <person name="Elcheninov A.G."/>
            <person name="Khizhniak T.V."/>
            <person name="Kolganova T.V."/>
            <person name="Kublanov I.V."/>
        </authorList>
    </citation>
    <scope>NUCLEOTIDE SEQUENCE [LARGE SCALE GENOMIC DNA]</scope>
    <source>
        <strain evidence="4 5">AArc-curdl1</strain>
    </source>
</reference>